<dbReference type="GO" id="GO:0030246">
    <property type="term" value="F:carbohydrate binding"/>
    <property type="evidence" value="ECO:0007669"/>
    <property type="project" value="UniProtKB-KW"/>
</dbReference>
<dbReference type="InterPro" id="IPR016187">
    <property type="entry name" value="CTDL_fold"/>
</dbReference>
<dbReference type="PRINTS" id="PR01504">
    <property type="entry name" value="PNCREATITSAP"/>
</dbReference>
<dbReference type="PROSITE" id="PS50041">
    <property type="entry name" value="C_TYPE_LECTIN_2"/>
    <property type="match status" value="1"/>
</dbReference>
<evidence type="ECO:0000313" key="5">
    <source>
        <dbReference type="Ensembl" id="ENSCGRP00001016266.1"/>
    </source>
</evidence>
<keyword evidence="3" id="KW-0732">Signal</keyword>
<dbReference type="InterPro" id="IPR001304">
    <property type="entry name" value="C-type_lectin-like"/>
</dbReference>
<feature type="domain" description="C-type lectin" evidence="4">
    <location>
        <begin position="47"/>
        <end position="163"/>
    </location>
</feature>
<keyword evidence="1" id="KW-0430">Lectin</keyword>
<dbReference type="Pfam" id="PF00059">
    <property type="entry name" value="Lectin_C"/>
    <property type="match status" value="1"/>
</dbReference>
<dbReference type="PANTHER" id="PTHR22803">
    <property type="entry name" value="MANNOSE, PHOSPHOLIPASE, LECTIN RECEPTOR RELATED"/>
    <property type="match status" value="1"/>
</dbReference>
<reference evidence="5" key="1">
    <citation type="submission" date="2025-08" db="UniProtKB">
        <authorList>
            <consortium name="Ensembl"/>
        </authorList>
    </citation>
    <scope>IDENTIFICATION</scope>
</reference>
<dbReference type="InterPro" id="IPR016186">
    <property type="entry name" value="C-type_lectin-like/link_sf"/>
</dbReference>
<evidence type="ECO:0000313" key="6">
    <source>
        <dbReference type="Proteomes" id="UP000694386"/>
    </source>
</evidence>
<evidence type="ECO:0000259" key="4">
    <source>
        <dbReference type="PROSITE" id="PS50041"/>
    </source>
</evidence>
<dbReference type="SMART" id="SM00034">
    <property type="entry name" value="CLECT"/>
    <property type="match status" value="1"/>
</dbReference>
<feature type="signal peptide" evidence="3">
    <location>
        <begin position="1"/>
        <end position="26"/>
    </location>
</feature>
<keyword evidence="2" id="KW-1015">Disulfide bond</keyword>
<dbReference type="Gene3D" id="3.10.100.10">
    <property type="entry name" value="Mannose-Binding Protein A, subunit A"/>
    <property type="match status" value="1"/>
</dbReference>
<dbReference type="Proteomes" id="UP000694386">
    <property type="component" value="Unplaced"/>
</dbReference>
<evidence type="ECO:0000256" key="2">
    <source>
        <dbReference type="ARBA" id="ARBA00023157"/>
    </source>
</evidence>
<dbReference type="AlphaFoldDB" id="A0A8C2MAQ6"/>
<feature type="chain" id="PRO_5034571909" description="C-type lectin domain-containing protein" evidence="3">
    <location>
        <begin position="27"/>
        <end position="166"/>
    </location>
</feature>
<proteinExistence type="predicted"/>
<evidence type="ECO:0000256" key="3">
    <source>
        <dbReference type="SAM" id="SignalP"/>
    </source>
</evidence>
<dbReference type="SUPFAM" id="SSF56436">
    <property type="entry name" value="C-type lectin-like"/>
    <property type="match status" value="1"/>
</dbReference>
<sequence length="166" mass="18967">MSRHLALNTVDWMLLSCLMFLSQMQGEDSQKELPSPWISCSMGSKAYHSDCYALYQADLACQKRHYGHLVSILPGAETSFVSSMVNDRVNNYQDIWIGLRDPTMNPMDYGWEWRDSVVLNNFNWDGNPSYVVNCGHCGTLRATSGFLKWGDHHCDGQLPFVCKFKE</sequence>
<dbReference type="PROSITE" id="PS00615">
    <property type="entry name" value="C_TYPE_LECTIN_1"/>
    <property type="match status" value="1"/>
</dbReference>
<reference evidence="5" key="2">
    <citation type="submission" date="2025-09" db="UniProtKB">
        <authorList>
            <consortium name="Ensembl"/>
        </authorList>
    </citation>
    <scope>IDENTIFICATION</scope>
</reference>
<organism evidence="5 6">
    <name type="scientific">Cricetulus griseus</name>
    <name type="common">Chinese hamster</name>
    <name type="synonym">Cricetulus barabensis griseus</name>
    <dbReference type="NCBI Taxonomy" id="10029"/>
    <lineage>
        <taxon>Eukaryota</taxon>
        <taxon>Metazoa</taxon>
        <taxon>Chordata</taxon>
        <taxon>Craniata</taxon>
        <taxon>Vertebrata</taxon>
        <taxon>Euteleostomi</taxon>
        <taxon>Mammalia</taxon>
        <taxon>Eutheria</taxon>
        <taxon>Euarchontoglires</taxon>
        <taxon>Glires</taxon>
        <taxon>Rodentia</taxon>
        <taxon>Myomorpha</taxon>
        <taxon>Muroidea</taxon>
        <taxon>Cricetidae</taxon>
        <taxon>Cricetinae</taxon>
        <taxon>Cricetulus</taxon>
    </lineage>
</organism>
<protein>
    <recommendedName>
        <fullName evidence="4">C-type lectin domain-containing protein</fullName>
    </recommendedName>
</protein>
<dbReference type="InterPro" id="IPR050111">
    <property type="entry name" value="C-type_lectin/snaclec_domain"/>
</dbReference>
<dbReference type="OMA" id="YQDIWIG"/>
<dbReference type="Ensembl" id="ENSCGRT00001020510.1">
    <property type="protein sequence ID" value="ENSCGRP00001016266.1"/>
    <property type="gene ID" value="ENSCGRG00001016649.1"/>
</dbReference>
<evidence type="ECO:0000256" key="1">
    <source>
        <dbReference type="ARBA" id="ARBA00022734"/>
    </source>
</evidence>
<accession>A0A8C2MAQ6</accession>
<name>A0A8C2MAQ6_CRIGR</name>
<dbReference type="InterPro" id="IPR018378">
    <property type="entry name" value="C-type_lectin_CS"/>
</dbReference>